<dbReference type="SMART" id="SM00579">
    <property type="entry name" value="FBD"/>
    <property type="match status" value="1"/>
</dbReference>
<dbReference type="PANTHER" id="PTHR31900:SF28">
    <property type="entry name" value="FBD DOMAIN-CONTAINING PROTEIN"/>
    <property type="match status" value="1"/>
</dbReference>
<dbReference type="Pfam" id="PF24758">
    <property type="entry name" value="LRR_At5g56370"/>
    <property type="match status" value="1"/>
</dbReference>
<protein>
    <recommendedName>
        <fullName evidence="1">FBD domain-containing protein</fullName>
    </recommendedName>
</protein>
<gene>
    <name evidence="2" type="ORF">CARUB_v10006398mg</name>
</gene>
<dbReference type="AlphaFoldDB" id="R0GX10"/>
<evidence type="ECO:0000259" key="1">
    <source>
        <dbReference type="SMART" id="SM00579"/>
    </source>
</evidence>
<feature type="domain" description="FBD" evidence="1">
    <location>
        <begin position="343"/>
        <end position="413"/>
    </location>
</feature>
<keyword evidence="3" id="KW-1185">Reference proteome</keyword>
<dbReference type="InterPro" id="IPR032675">
    <property type="entry name" value="LRR_dom_sf"/>
</dbReference>
<dbReference type="InterPro" id="IPR036047">
    <property type="entry name" value="F-box-like_dom_sf"/>
</dbReference>
<proteinExistence type="predicted"/>
<dbReference type="STRING" id="81985.R0GX10"/>
<sequence length="413" mass="47705">MDRINGLSDDVLVKILTFLPTKVAISTCVLSKRWKFLWMWLQTLEYMCREPESKEFIDKNLPLHRALVIERVYIDVSSDSNIEPKDYQRWIRILVSRHIRVLIIYHYLIHGRNILPSSLYTCNSLVSLILKGPILLNVPRRVCLPSLKTLGLEGGTDVTNRFLKRLLSNCPVLENLVVDRFGCDGMRKLTVIVPSLQRLTLFLTNDLDEFVLNTPALKQLRFRFHFSNCHFSMIEKMPELRKALVEIKRFSNIDSLIASISSAEHLFICPPLEAVYGDGFVFNKLKHLKICICEAYSSNFLVRLLKGSPKLQVLEAFKMLGHGHGFDFKDDKNDWNPPTTVPECILSSLEIFKWSRYLGRSQEIDLAIYILKKGRHLKAVTIDYQPFYMETLDMLKELALCARASTTCELVFT</sequence>
<dbReference type="EMBL" id="KB870811">
    <property type="protein sequence ID" value="EOA15688.1"/>
    <property type="molecule type" value="Genomic_DNA"/>
</dbReference>
<dbReference type="InterPro" id="IPR006566">
    <property type="entry name" value="FBD"/>
</dbReference>
<dbReference type="Proteomes" id="UP000029121">
    <property type="component" value="Unassembled WGS sequence"/>
</dbReference>
<dbReference type="SUPFAM" id="SSF81383">
    <property type="entry name" value="F-box domain"/>
    <property type="match status" value="1"/>
</dbReference>
<dbReference type="InterPro" id="IPR001810">
    <property type="entry name" value="F-box_dom"/>
</dbReference>
<dbReference type="InterPro" id="IPR050232">
    <property type="entry name" value="FBL13/AtMIF1-like"/>
</dbReference>
<accession>R0GX10</accession>
<dbReference type="InterPro" id="IPR055411">
    <property type="entry name" value="LRR_FXL15/At3g58940/PEG3-like"/>
</dbReference>
<reference evidence="3" key="1">
    <citation type="journal article" date="2013" name="Nat. Genet.">
        <title>The Capsella rubella genome and the genomic consequences of rapid mating system evolution.</title>
        <authorList>
            <person name="Slotte T."/>
            <person name="Hazzouri K.M."/>
            <person name="Agren J.A."/>
            <person name="Koenig D."/>
            <person name="Maumus F."/>
            <person name="Guo Y.L."/>
            <person name="Steige K."/>
            <person name="Platts A.E."/>
            <person name="Escobar J.S."/>
            <person name="Newman L.K."/>
            <person name="Wang W."/>
            <person name="Mandakova T."/>
            <person name="Vello E."/>
            <person name="Smith L.M."/>
            <person name="Henz S.R."/>
            <person name="Steffen J."/>
            <person name="Takuno S."/>
            <person name="Brandvain Y."/>
            <person name="Coop G."/>
            <person name="Andolfatto P."/>
            <person name="Hu T.T."/>
            <person name="Blanchette M."/>
            <person name="Clark R.M."/>
            <person name="Quesneville H."/>
            <person name="Nordborg M."/>
            <person name="Gaut B.S."/>
            <person name="Lysak M.A."/>
            <person name="Jenkins J."/>
            <person name="Grimwood J."/>
            <person name="Chapman J."/>
            <person name="Prochnik S."/>
            <person name="Shu S."/>
            <person name="Rokhsar D."/>
            <person name="Schmutz J."/>
            <person name="Weigel D."/>
            <person name="Wright S.I."/>
        </authorList>
    </citation>
    <scope>NUCLEOTIDE SEQUENCE [LARGE SCALE GENOMIC DNA]</scope>
    <source>
        <strain evidence="3">cv. Monte Gargano</strain>
    </source>
</reference>
<dbReference type="Pfam" id="PF08387">
    <property type="entry name" value="FBD"/>
    <property type="match status" value="1"/>
</dbReference>
<organism evidence="2 3">
    <name type="scientific">Capsella rubella</name>
    <dbReference type="NCBI Taxonomy" id="81985"/>
    <lineage>
        <taxon>Eukaryota</taxon>
        <taxon>Viridiplantae</taxon>
        <taxon>Streptophyta</taxon>
        <taxon>Embryophyta</taxon>
        <taxon>Tracheophyta</taxon>
        <taxon>Spermatophyta</taxon>
        <taxon>Magnoliopsida</taxon>
        <taxon>eudicotyledons</taxon>
        <taxon>Gunneridae</taxon>
        <taxon>Pentapetalae</taxon>
        <taxon>rosids</taxon>
        <taxon>malvids</taxon>
        <taxon>Brassicales</taxon>
        <taxon>Brassicaceae</taxon>
        <taxon>Camelineae</taxon>
        <taxon>Capsella</taxon>
    </lineage>
</organism>
<dbReference type="CDD" id="cd22160">
    <property type="entry name" value="F-box_AtFBL13-like"/>
    <property type="match status" value="1"/>
</dbReference>
<dbReference type="PANTHER" id="PTHR31900">
    <property type="entry name" value="F-BOX/RNI SUPERFAMILY PROTEIN-RELATED"/>
    <property type="match status" value="1"/>
</dbReference>
<evidence type="ECO:0000313" key="2">
    <source>
        <dbReference type="EMBL" id="EOA15688.1"/>
    </source>
</evidence>
<dbReference type="Pfam" id="PF00646">
    <property type="entry name" value="F-box"/>
    <property type="match status" value="1"/>
</dbReference>
<dbReference type="InterPro" id="IPR053781">
    <property type="entry name" value="F-box_AtFBL13-like"/>
</dbReference>
<dbReference type="Gene3D" id="3.80.10.10">
    <property type="entry name" value="Ribonuclease Inhibitor"/>
    <property type="match status" value="1"/>
</dbReference>
<evidence type="ECO:0000313" key="3">
    <source>
        <dbReference type="Proteomes" id="UP000029121"/>
    </source>
</evidence>
<dbReference type="SUPFAM" id="SSF52058">
    <property type="entry name" value="L domain-like"/>
    <property type="match status" value="1"/>
</dbReference>
<name>R0GX10_9BRAS</name>